<comment type="caution">
    <text evidence="11">The sequence shown here is derived from an EMBL/GenBank/DDBJ whole genome shotgun (WGS) entry which is preliminary data.</text>
</comment>
<dbReference type="PANTHER" id="PTHR21581">
    <property type="entry name" value="D-ALANYL-D-ALANINE CARBOXYPEPTIDASE"/>
    <property type="match status" value="1"/>
</dbReference>
<protein>
    <submittedName>
        <fullName evidence="11">D-alanyl-D-alanine carboxypeptidase family protein</fullName>
        <ecNumber evidence="11">3.4.-.-</ecNumber>
    </submittedName>
</protein>
<evidence type="ECO:0000313" key="11">
    <source>
        <dbReference type="EMBL" id="MFC2968454.1"/>
    </source>
</evidence>
<evidence type="ECO:0000256" key="2">
    <source>
        <dbReference type="ARBA" id="ARBA00022729"/>
    </source>
</evidence>
<evidence type="ECO:0000256" key="1">
    <source>
        <dbReference type="ARBA" id="ARBA00007164"/>
    </source>
</evidence>
<keyword evidence="2 9" id="KW-0732">Signal</keyword>
<dbReference type="PANTHER" id="PTHR21581:SF6">
    <property type="entry name" value="TRAFFICKING PROTEIN PARTICLE COMPLEX SUBUNIT 12"/>
    <property type="match status" value="1"/>
</dbReference>
<evidence type="ECO:0000259" key="10">
    <source>
        <dbReference type="Pfam" id="PF00768"/>
    </source>
</evidence>
<dbReference type="Proteomes" id="UP001595443">
    <property type="component" value="Unassembled WGS sequence"/>
</dbReference>
<name>A0ABV7AGF4_9RHOB</name>
<feature type="compositionally biased region" description="Low complexity" evidence="8">
    <location>
        <begin position="384"/>
        <end position="417"/>
    </location>
</feature>
<keyword evidence="5" id="KW-0573">Peptidoglycan synthesis</keyword>
<keyword evidence="12" id="KW-1185">Reference proteome</keyword>
<dbReference type="EC" id="3.4.-.-" evidence="11"/>
<feature type="signal peptide" evidence="9">
    <location>
        <begin position="1"/>
        <end position="18"/>
    </location>
</feature>
<dbReference type="SUPFAM" id="SSF56601">
    <property type="entry name" value="beta-lactamase/transpeptidase-like"/>
    <property type="match status" value="1"/>
</dbReference>
<keyword evidence="6" id="KW-0961">Cell wall biogenesis/degradation</keyword>
<dbReference type="InterPro" id="IPR001967">
    <property type="entry name" value="Peptidase_S11_N"/>
</dbReference>
<feature type="domain" description="Peptidase S11 D-alanyl-D-alanine carboxypeptidase A N-terminal" evidence="10">
    <location>
        <begin position="22"/>
        <end position="239"/>
    </location>
</feature>
<feature type="region of interest" description="Disordered" evidence="8">
    <location>
        <begin position="298"/>
        <end position="322"/>
    </location>
</feature>
<keyword evidence="11" id="KW-0121">Carboxypeptidase</keyword>
<dbReference type="PRINTS" id="PR00725">
    <property type="entry name" value="DADACBPTASE1"/>
</dbReference>
<keyword evidence="3 11" id="KW-0378">Hydrolase</keyword>
<dbReference type="Pfam" id="PF00768">
    <property type="entry name" value="Peptidase_S11"/>
    <property type="match status" value="1"/>
</dbReference>
<feature type="region of interest" description="Disordered" evidence="8">
    <location>
        <begin position="340"/>
        <end position="426"/>
    </location>
</feature>
<dbReference type="RefSeq" id="WP_377833154.1">
    <property type="nucleotide sequence ID" value="NZ_JBHRSK010000006.1"/>
</dbReference>
<feature type="compositionally biased region" description="Low complexity" evidence="8">
    <location>
        <begin position="344"/>
        <end position="365"/>
    </location>
</feature>
<evidence type="ECO:0000256" key="5">
    <source>
        <dbReference type="ARBA" id="ARBA00022984"/>
    </source>
</evidence>
<reference evidence="12" key="1">
    <citation type="journal article" date="2019" name="Int. J. Syst. Evol. Microbiol.">
        <title>The Global Catalogue of Microorganisms (GCM) 10K type strain sequencing project: providing services to taxonomists for standard genome sequencing and annotation.</title>
        <authorList>
            <consortium name="The Broad Institute Genomics Platform"/>
            <consortium name="The Broad Institute Genome Sequencing Center for Infectious Disease"/>
            <person name="Wu L."/>
            <person name="Ma J."/>
        </authorList>
    </citation>
    <scope>NUCLEOTIDE SEQUENCE [LARGE SCALE GENOMIC DNA]</scope>
    <source>
        <strain evidence="12">KCTC 62192</strain>
    </source>
</reference>
<evidence type="ECO:0000256" key="6">
    <source>
        <dbReference type="ARBA" id="ARBA00023316"/>
    </source>
</evidence>
<dbReference type="InterPro" id="IPR012338">
    <property type="entry name" value="Beta-lactam/transpept-like"/>
</dbReference>
<evidence type="ECO:0000256" key="9">
    <source>
        <dbReference type="SAM" id="SignalP"/>
    </source>
</evidence>
<dbReference type="InterPro" id="IPR018044">
    <property type="entry name" value="Peptidase_S11"/>
</dbReference>
<gene>
    <name evidence="11" type="ORF">ACFOES_10145</name>
</gene>
<dbReference type="Gene3D" id="3.40.710.10">
    <property type="entry name" value="DD-peptidase/beta-lactamase superfamily"/>
    <property type="match status" value="1"/>
</dbReference>
<evidence type="ECO:0000256" key="4">
    <source>
        <dbReference type="ARBA" id="ARBA00022960"/>
    </source>
</evidence>
<evidence type="ECO:0000256" key="7">
    <source>
        <dbReference type="RuleBase" id="RU004016"/>
    </source>
</evidence>
<proteinExistence type="inferred from homology"/>
<comment type="similarity">
    <text evidence="1 7">Belongs to the peptidase S11 family.</text>
</comment>
<keyword evidence="11" id="KW-0645">Protease</keyword>
<evidence type="ECO:0000313" key="12">
    <source>
        <dbReference type="Proteomes" id="UP001595443"/>
    </source>
</evidence>
<evidence type="ECO:0000256" key="8">
    <source>
        <dbReference type="SAM" id="MobiDB-lite"/>
    </source>
</evidence>
<feature type="chain" id="PRO_5045966084" evidence="9">
    <location>
        <begin position="19"/>
        <end position="574"/>
    </location>
</feature>
<dbReference type="EMBL" id="JBHRSK010000006">
    <property type="protein sequence ID" value="MFC2968454.1"/>
    <property type="molecule type" value="Genomic_DNA"/>
</dbReference>
<evidence type="ECO:0000256" key="3">
    <source>
        <dbReference type="ARBA" id="ARBA00022801"/>
    </source>
</evidence>
<keyword evidence="4" id="KW-0133">Cell shape</keyword>
<organism evidence="11 12">
    <name type="scientific">Acidimangrovimonas pyrenivorans</name>
    <dbReference type="NCBI Taxonomy" id="2030798"/>
    <lineage>
        <taxon>Bacteria</taxon>
        <taxon>Pseudomonadati</taxon>
        <taxon>Pseudomonadota</taxon>
        <taxon>Alphaproteobacteria</taxon>
        <taxon>Rhodobacterales</taxon>
        <taxon>Paracoccaceae</taxon>
        <taxon>Acidimangrovimonas</taxon>
    </lineage>
</organism>
<sequence length="574" mass="59903">MAALVGCLVILAPLVARAAPYAAYVIDARTGQVLYSKNANTPLHPASLTKMLTLYITFDAIRRGEISLDSYVTVTRHAANQPPSKLGLQPGQKIKLRYLIRAAAVKSANDAAAAIGDAIGGSEAGFAKRMNDTAKMLGMTRSTFKNANGLTRTGHLSTAHDMAILGRHLFYDFPQYYNIFSRRSTDAGVRRVYSTNRKFLNAYKGADGIKTGYTYASGFNLVASAKRGQKRIIGVIFGGTSTAQRNAKMAHLLDIGFSRAPAYAKVQKPVAPDLDMVAQKDAPGAPVRVAVGKTIRLATAVHTSPRPRLRPDGATPTQPPSSKLLVAMKDDISSALNAVEDSQPAADPVKVAEDAPAADPAVPAEDPGDGLARSPVPAPRPGSAAPVQVAAAEPAAQAETRTAAADTAGADTVAPATSPAPTPAPAQATVVAMADTAPASDEDSIDAIEPTAASGDGGPQDDSAASSGIVFASAAPATTPTPEARPEIVTRMSTSGGRDWGINVGRFPSRYQAEKALLRTALTESSALSDSLRKVVRRKNGFDANFMGMTQDQADLACARLQARDIQCFSLSPS</sequence>
<accession>A0ABV7AGF4</accession>
<dbReference type="GO" id="GO:0004180">
    <property type="term" value="F:carboxypeptidase activity"/>
    <property type="evidence" value="ECO:0007669"/>
    <property type="project" value="UniProtKB-KW"/>
</dbReference>